<dbReference type="Gene3D" id="3.30.559.30">
    <property type="entry name" value="Nonribosomal peptide synthetase, condensation domain"/>
    <property type="match status" value="1"/>
</dbReference>
<dbReference type="Gene3D" id="3.30.559.10">
    <property type="entry name" value="Chloramphenicol acetyltransferase-like domain"/>
    <property type="match status" value="1"/>
</dbReference>
<name>A0AAN9AAU5_HALRR</name>
<keyword evidence="2" id="KW-1185">Reference proteome</keyword>
<reference evidence="1 2" key="1">
    <citation type="submission" date="2023-11" db="EMBL/GenBank/DDBJ databases">
        <title>Halocaridina rubra genome assembly.</title>
        <authorList>
            <person name="Smith C."/>
        </authorList>
    </citation>
    <scope>NUCLEOTIDE SEQUENCE [LARGE SCALE GENOMIC DNA]</scope>
    <source>
        <strain evidence="1">EP-1</strain>
        <tissue evidence="1">Whole</tissue>
    </source>
</reference>
<accession>A0AAN9AAU5</accession>
<organism evidence="1 2">
    <name type="scientific">Halocaridina rubra</name>
    <name type="common">Hawaiian red shrimp</name>
    <dbReference type="NCBI Taxonomy" id="373956"/>
    <lineage>
        <taxon>Eukaryota</taxon>
        <taxon>Metazoa</taxon>
        <taxon>Ecdysozoa</taxon>
        <taxon>Arthropoda</taxon>
        <taxon>Crustacea</taxon>
        <taxon>Multicrustacea</taxon>
        <taxon>Malacostraca</taxon>
        <taxon>Eumalacostraca</taxon>
        <taxon>Eucarida</taxon>
        <taxon>Decapoda</taxon>
        <taxon>Pleocyemata</taxon>
        <taxon>Caridea</taxon>
        <taxon>Atyoidea</taxon>
        <taxon>Atyidae</taxon>
        <taxon>Halocaridina</taxon>
    </lineage>
</organism>
<protein>
    <submittedName>
        <fullName evidence="1">Uncharacterized protein</fullName>
    </submittedName>
</protein>
<proteinExistence type="predicted"/>
<dbReference type="AlphaFoldDB" id="A0AAN9AAU5"/>
<evidence type="ECO:0000313" key="2">
    <source>
        <dbReference type="Proteomes" id="UP001381693"/>
    </source>
</evidence>
<sequence length="400" mass="46313">MVIRERDGELWWNMQDEAKVDFKMHDNGRSMYEVLEDIWTEGFDETNGPLWKSRLVKADEEDKFVTPEIKRDYPHRYYLMTVPHHGLFGGQSSARCTTPMLQAINAVIDGEPMDKVAPFGEYVPNSAYAETESMFREKLLTDPERLEAVKEYCTKSSKKSYLLDYYPPPKVDKATSKHCYIDFDLQTMKKFIANAKKNGITYGNAVQNVTTTAYVEMLQEAGATNDVFDISVGMAADTYRYLEKRDLPILGLHIKQMASYMSLSRNPREKFWEHCHVLQKLNKELIKSGYAFEQDVISDLFIPRVPTCEVFKLKPVTRDFGFTSIGNMDYVINGEGKHVQITHIVSFTSVHDYIFPFFQQIFTFRANEVNMMYYDSARISDDTMNHLIDRSLSVIAQYSK</sequence>
<evidence type="ECO:0000313" key="1">
    <source>
        <dbReference type="EMBL" id="KAK7081143.1"/>
    </source>
</evidence>
<gene>
    <name evidence="1" type="ORF">SK128_007094</name>
</gene>
<dbReference type="EMBL" id="JAXCGZ010005692">
    <property type="protein sequence ID" value="KAK7081143.1"/>
    <property type="molecule type" value="Genomic_DNA"/>
</dbReference>
<comment type="caution">
    <text evidence="1">The sequence shown here is derived from an EMBL/GenBank/DDBJ whole genome shotgun (WGS) entry which is preliminary data.</text>
</comment>
<dbReference type="InterPro" id="IPR023213">
    <property type="entry name" value="CAT-like_dom_sf"/>
</dbReference>
<dbReference type="Proteomes" id="UP001381693">
    <property type="component" value="Unassembled WGS sequence"/>
</dbReference>